<keyword evidence="2" id="KW-0677">Repeat</keyword>
<reference evidence="4 5" key="1">
    <citation type="submission" date="2019-06" db="EMBL/GenBank/DDBJ databases">
        <title>Sequencing the genomes of 1000 actinobacteria strains.</title>
        <authorList>
            <person name="Klenk H.-P."/>
        </authorList>
    </citation>
    <scope>NUCLEOTIDE SEQUENCE [LARGE SCALE GENOMIC DNA]</scope>
    <source>
        <strain evidence="4 5">DSM 18031</strain>
    </source>
</reference>
<dbReference type="InterPro" id="IPR018357">
    <property type="entry name" value="Hexapep_transf_CS"/>
</dbReference>
<dbReference type="SUPFAM" id="SSF51161">
    <property type="entry name" value="Trimeric LpxA-like enzymes"/>
    <property type="match status" value="1"/>
</dbReference>
<evidence type="ECO:0000313" key="4">
    <source>
        <dbReference type="EMBL" id="TQM57591.1"/>
    </source>
</evidence>
<dbReference type="Gene3D" id="2.60.120.10">
    <property type="entry name" value="Jelly Rolls"/>
    <property type="match status" value="1"/>
</dbReference>
<dbReference type="OrthoDB" id="2643438at2"/>
<dbReference type="RefSeq" id="WP_141918826.1">
    <property type="nucleotide sequence ID" value="NZ_BAAAYS010000015.1"/>
</dbReference>
<evidence type="ECO:0000256" key="1">
    <source>
        <dbReference type="ARBA" id="ARBA00022679"/>
    </source>
</evidence>
<dbReference type="SUPFAM" id="SSF51182">
    <property type="entry name" value="RmlC-like cupins"/>
    <property type="match status" value="1"/>
</dbReference>
<dbReference type="PANTHER" id="PTHR43300:SF4">
    <property type="entry name" value="ACYL-[ACYL-CARRIER-PROTEIN]--UDP-N-ACETYLGLUCOSAMINE O-ACYLTRANSFERASE"/>
    <property type="match status" value="1"/>
</dbReference>
<dbReference type="InterPro" id="IPR011004">
    <property type="entry name" value="Trimer_LpxA-like_sf"/>
</dbReference>
<dbReference type="InterPro" id="IPR011051">
    <property type="entry name" value="RmlC_Cupin_sf"/>
</dbReference>
<name>A0A543HGY6_9MICO</name>
<dbReference type="InterPro" id="IPR050179">
    <property type="entry name" value="Trans_hexapeptide_repeat"/>
</dbReference>
<dbReference type="EMBL" id="VFPN01000004">
    <property type="protein sequence ID" value="TQM57591.1"/>
    <property type="molecule type" value="Genomic_DNA"/>
</dbReference>
<dbReference type="CDD" id="cd03358">
    <property type="entry name" value="LbH_WxcM_N_like"/>
    <property type="match status" value="1"/>
</dbReference>
<dbReference type="InterPro" id="IPR014710">
    <property type="entry name" value="RmlC-like_jellyroll"/>
</dbReference>
<dbReference type="InterPro" id="IPR008894">
    <property type="entry name" value="QdtA_cupin_dom"/>
</dbReference>
<evidence type="ECO:0000256" key="2">
    <source>
        <dbReference type="ARBA" id="ARBA00022737"/>
    </source>
</evidence>
<evidence type="ECO:0000259" key="3">
    <source>
        <dbReference type="Pfam" id="PF05523"/>
    </source>
</evidence>
<dbReference type="CDD" id="cd20292">
    <property type="entry name" value="cupin_QdtA-like"/>
    <property type="match status" value="1"/>
</dbReference>
<organism evidence="4 5">
    <name type="scientific">Klugiella xanthotipulae</name>
    <dbReference type="NCBI Taxonomy" id="244735"/>
    <lineage>
        <taxon>Bacteria</taxon>
        <taxon>Bacillati</taxon>
        <taxon>Actinomycetota</taxon>
        <taxon>Actinomycetes</taxon>
        <taxon>Micrococcales</taxon>
        <taxon>Microbacteriaceae</taxon>
        <taxon>Klugiella</taxon>
    </lineage>
</organism>
<dbReference type="Gene3D" id="2.160.10.10">
    <property type="entry name" value="Hexapeptide repeat proteins"/>
    <property type="match status" value="1"/>
</dbReference>
<protein>
    <submittedName>
        <fullName evidence="4">Acetyltransferase-like isoleucine patch superfamily enzyme</fullName>
    </submittedName>
</protein>
<dbReference type="Proteomes" id="UP000318331">
    <property type="component" value="Unassembled WGS sequence"/>
</dbReference>
<proteinExistence type="predicted"/>
<dbReference type="GO" id="GO:0016740">
    <property type="term" value="F:transferase activity"/>
    <property type="evidence" value="ECO:0007669"/>
    <property type="project" value="UniProtKB-KW"/>
</dbReference>
<evidence type="ECO:0000313" key="5">
    <source>
        <dbReference type="Proteomes" id="UP000318331"/>
    </source>
</evidence>
<keyword evidence="1 4" id="KW-0808">Transferase</keyword>
<dbReference type="AlphaFoldDB" id="A0A543HGY6"/>
<dbReference type="Pfam" id="PF05523">
    <property type="entry name" value="FdtA"/>
    <property type="match status" value="1"/>
</dbReference>
<dbReference type="InterPro" id="IPR001451">
    <property type="entry name" value="Hexapep"/>
</dbReference>
<dbReference type="PANTHER" id="PTHR43300">
    <property type="entry name" value="ACETYLTRANSFERASE"/>
    <property type="match status" value="1"/>
</dbReference>
<dbReference type="PROSITE" id="PS00101">
    <property type="entry name" value="HEXAPEP_TRANSFERASES"/>
    <property type="match status" value="1"/>
</dbReference>
<feature type="domain" description="Sugar 3,4-ketoisomerase QdtA cupin" evidence="3">
    <location>
        <begin position="182"/>
        <end position="310"/>
    </location>
</feature>
<keyword evidence="5" id="KW-1185">Reference proteome</keyword>
<comment type="caution">
    <text evidence="4">The sequence shown here is derived from an EMBL/GenBank/DDBJ whole genome shotgun (WGS) entry which is preliminary data.</text>
</comment>
<gene>
    <name evidence="4" type="ORF">FB466_2586</name>
</gene>
<sequence length="312" mass="33632">MTAFFHPNALVESPHIGDRTRVWAFAHILPGARIGSDCNICDGVFVENDVHVGDRVTVKIGVQLWDGITLEDDVFVGPNVTFTNDLHPRSRQYPTQFLTTVVRKGASIGGNATILPGITIGAGAMIGAGSVVTRDVPPGAVVVGNPAHIRGYVNTPSVVSDGGPVEPIDSAPDTTPPSRVKGVKFVRLTRAIDLRGSLVAGDVGGDVPFQPQRFFAVHDVPSAEVRGAHAHRECQQFLVCLSGSVHAIVDDGTNREEYVLDSPDRALYMPRMTWGTQYRYSPDAILLVLASLPYDNSDYIRDYDTFLAEVTG</sequence>
<dbReference type="Pfam" id="PF00132">
    <property type="entry name" value="Hexapep"/>
    <property type="match status" value="2"/>
</dbReference>
<accession>A0A543HGY6</accession>